<sequence>MYIEEVNTVTYCDNEGMQDTDRRVQQAILQRQGTTTSSAPTVCSVGPVWFMQARVLVGIPIPTFEVRKFKMNSAHASCWCDEGRLRAQKTTEIFTGRRFSESITVSVEAMGELFDPHSYRLIYCSSLDLGLR</sequence>
<reference evidence="1" key="1">
    <citation type="submission" date="2018-04" db="EMBL/GenBank/DDBJ databases">
        <title>Whole genome sequencing of Hypsizygus marmoreus.</title>
        <authorList>
            <person name="Choi I.-G."/>
            <person name="Min B."/>
            <person name="Kim J.-G."/>
            <person name="Kim S."/>
            <person name="Oh Y.-L."/>
            <person name="Kong W.-S."/>
            <person name="Park H."/>
            <person name="Jeong J."/>
            <person name="Song E.-S."/>
        </authorList>
    </citation>
    <scope>NUCLEOTIDE SEQUENCE [LARGE SCALE GENOMIC DNA]</scope>
    <source>
        <strain evidence="1">51987-8</strain>
    </source>
</reference>
<comment type="caution">
    <text evidence="1">The sequence shown here is derived from an EMBL/GenBank/DDBJ whole genome shotgun (WGS) entry which is preliminary data.</text>
</comment>
<protein>
    <submittedName>
        <fullName evidence="1">Uncharacterized protein</fullName>
    </submittedName>
</protein>
<evidence type="ECO:0000313" key="2">
    <source>
        <dbReference type="Proteomes" id="UP000076154"/>
    </source>
</evidence>
<dbReference type="Proteomes" id="UP000076154">
    <property type="component" value="Unassembled WGS sequence"/>
</dbReference>
<gene>
    <name evidence="1" type="ORF">Hypma_004940</name>
</gene>
<proteinExistence type="predicted"/>
<accession>A0A369K324</accession>
<dbReference type="InParanoid" id="A0A369K324"/>
<name>A0A369K324_HYPMA</name>
<organism evidence="1 2">
    <name type="scientific">Hypsizygus marmoreus</name>
    <name type="common">White beech mushroom</name>
    <name type="synonym">Agaricus marmoreus</name>
    <dbReference type="NCBI Taxonomy" id="39966"/>
    <lineage>
        <taxon>Eukaryota</taxon>
        <taxon>Fungi</taxon>
        <taxon>Dikarya</taxon>
        <taxon>Basidiomycota</taxon>
        <taxon>Agaricomycotina</taxon>
        <taxon>Agaricomycetes</taxon>
        <taxon>Agaricomycetidae</taxon>
        <taxon>Agaricales</taxon>
        <taxon>Tricholomatineae</taxon>
        <taxon>Lyophyllaceae</taxon>
        <taxon>Hypsizygus</taxon>
    </lineage>
</organism>
<keyword evidence="2" id="KW-1185">Reference proteome</keyword>
<dbReference type="EMBL" id="LUEZ02000021">
    <property type="protein sequence ID" value="RDB27025.1"/>
    <property type="molecule type" value="Genomic_DNA"/>
</dbReference>
<dbReference type="AlphaFoldDB" id="A0A369K324"/>
<evidence type="ECO:0000313" key="1">
    <source>
        <dbReference type="EMBL" id="RDB27025.1"/>
    </source>
</evidence>